<name>A0A0V0H4G4_SOLCH</name>
<accession>A0A0V0H4G4</accession>
<dbReference type="EMBL" id="GEDG01025399">
    <property type="protein sequence ID" value="JAP15276.1"/>
    <property type="molecule type" value="Transcribed_RNA"/>
</dbReference>
<dbReference type="AlphaFoldDB" id="A0A0V0H4G4"/>
<sequence>MVRLTCKCGSPDRQNNRTMGKELYIKAIYCKHCALKNTSTDSQYKHFDSNQLFPSVPPKFLVPN</sequence>
<evidence type="ECO:0000313" key="1">
    <source>
        <dbReference type="EMBL" id="JAP15276.1"/>
    </source>
</evidence>
<organism evidence="1">
    <name type="scientific">Solanum chacoense</name>
    <name type="common">Chaco potato</name>
    <dbReference type="NCBI Taxonomy" id="4108"/>
    <lineage>
        <taxon>Eukaryota</taxon>
        <taxon>Viridiplantae</taxon>
        <taxon>Streptophyta</taxon>
        <taxon>Embryophyta</taxon>
        <taxon>Tracheophyta</taxon>
        <taxon>Spermatophyta</taxon>
        <taxon>Magnoliopsida</taxon>
        <taxon>eudicotyledons</taxon>
        <taxon>Gunneridae</taxon>
        <taxon>Pentapetalae</taxon>
        <taxon>asterids</taxon>
        <taxon>lamiids</taxon>
        <taxon>Solanales</taxon>
        <taxon>Solanaceae</taxon>
        <taxon>Solanoideae</taxon>
        <taxon>Solaneae</taxon>
        <taxon>Solanum</taxon>
    </lineage>
</organism>
<reference evidence="1" key="1">
    <citation type="submission" date="2015-12" db="EMBL/GenBank/DDBJ databases">
        <title>Gene expression during late stages of embryo sac development: a critical building block for successful pollen-pistil interactions.</title>
        <authorList>
            <person name="Liu Y."/>
            <person name="Joly V."/>
            <person name="Sabar M."/>
            <person name="Matton D.P."/>
        </authorList>
    </citation>
    <scope>NUCLEOTIDE SEQUENCE</scope>
</reference>
<protein>
    <submittedName>
        <fullName evidence="1">Putative ovule protein</fullName>
    </submittedName>
</protein>
<proteinExistence type="predicted"/>